<reference evidence="2" key="2">
    <citation type="journal article" date="2014" name="ISME J.">
        <title>Microbial stratification in low pH oxic and suboxic macroscopic growths along an acid mine drainage.</title>
        <authorList>
            <person name="Mendez-Garcia C."/>
            <person name="Mesa V."/>
            <person name="Sprenger R.R."/>
            <person name="Richter M."/>
            <person name="Diez M.S."/>
            <person name="Solano J."/>
            <person name="Bargiela R."/>
            <person name="Golyshina O.V."/>
            <person name="Manteca A."/>
            <person name="Ramos J.L."/>
            <person name="Gallego J.R."/>
            <person name="Llorente I."/>
            <person name="Martins Dos Santos V.A."/>
            <person name="Jensen O.N."/>
            <person name="Pelaez A.I."/>
            <person name="Sanchez J."/>
            <person name="Ferrer M."/>
        </authorList>
    </citation>
    <scope>NUCLEOTIDE SEQUENCE</scope>
</reference>
<protein>
    <submittedName>
        <fullName evidence="2">Uncharacterized protein</fullName>
    </submittedName>
</protein>
<keyword evidence="1" id="KW-0472">Membrane</keyword>
<dbReference type="EMBL" id="AUZZ01007301">
    <property type="protein sequence ID" value="EQD42911.1"/>
    <property type="molecule type" value="Genomic_DNA"/>
</dbReference>
<dbReference type="AlphaFoldDB" id="T0Z4I2"/>
<keyword evidence="1" id="KW-1133">Transmembrane helix</keyword>
<sequence>GDALPLIGLGVVASAVAVSRMVSLGRGLDGPSRRSAVMFSWCWPAALAGVGAFDLGLSRHGVPEAMLSVLWPGSFLLVGAVLFLCIGALVGDRAQFGLGLWSLAVAAASTFAGSPGNFAVLALAGGGGLLVAAGSKLLAGWAVRLSGRSARSTQ</sequence>
<accession>T0Z4I2</accession>
<evidence type="ECO:0000256" key="1">
    <source>
        <dbReference type="SAM" id="Phobius"/>
    </source>
</evidence>
<feature type="transmembrane region" description="Helical" evidence="1">
    <location>
        <begin position="36"/>
        <end position="57"/>
    </location>
</feature>
<name>T0Z4I2_9ZZZZ</name>
<comment type="caution">
    <text evidence="2">The sequence shown here is derived from an EMBL/GenBank/DDBJ whole genome shotgun (WGS) entry which is preliminary data.</text>
</comment>
<organism evidence="2">
    <name type="scientific">mine drainage metagenome</name>
    <dbReference type="NCBI Taxonomy" id="410659"/>
    <lineage>
        <taxon>unclassified sequences</taxon>
        <taxon>metagenomes</taxon>
        <taxon>ecological metagenomes</taxon>
    </lineage>
</organism>
<feature type="transmembrane region" description="Helical" evidence="1">
    <location>
        <begin position="96"/>
        <end position="112"/>
    </location>
</feature>
<feature type="transmembrane region" description="Helical" evidence="1">
    <location>
        <begin position="118"/>
        <end position="143"/>
    </location>
</feature>
<feature type="transmembrane region" description="Helical" evidence="1">
    <location>
        <begin position="69"/>
        <end position="89"/>
    </location>
</feature>
<reference evidence="2" key="1">
    <citation type="submission" date="2013-08" db="EMBL/GenBank/DDBJ databases">
        <authorList>
            <person name="Mendez C."/>
            <person name="Richter M."/>
            <person name="Ferrer M."/>
            <person name="Sanchez J."/>
        </authorList>
    </citation>
    <scope>NUCLEOTIDE SEQUENCE</scope>
</reference>
<evidence type="ECO:0000313" key="2">
    <source>
        <dbReference type="EMBL" id="EQD42911.1"/>
    </source>
</evidence>
<gene>
    <name evidence="2" type="ORF">B2A_10114</name>
</gene>
<feature type="non-terminal residue" evidence="2">
    <location>
        <position position="1"/>
    </location>
</feature>
<proteinExistence type="predicted"/>
<keyword evidence="1" id="KW-0812">Transmembrane</keyword>
<feature type="transmembrane region" description="Helical" evidence="1">
    <location>
        <begin position="6"/>
        <end position="24"/>
    </location>
</feature>